<organism evidence="1 2">
    <name type="scientific">Kineothrix sedimenti</name>
    <dbReference type="NCBI Taxonomy" id="3123317"/>
    <lineage>
        <taxon>Bacteria</taxon>
        <taxon>Bacillati</taxon>
        <taxon>Bacillota</taxon>
        <taxon>Clostridia</taxon>
        <taxon>Lachnospirales</taxon>
        <taxon>Lachnospiraceae</taxon>
        <taxon>Kineothrix</taxon>
    </lineage>
</organism>
<dbReference type="Proteomes" id="UP001451571">
    <property type="component" value="Chromosome"/>
</dbReference>
<proteinExistence type="predicted"/>
<gene>
    <name evidence="1" type="ORF">V6984_16235</name>
</gene>
<accession>A0ABZ3ES67</accession>
<evidence type="ECO:0000313" key="1">
    <source>
        <dbReference type="EMBL" id="XAH73041.1"/>
    </source>
</evidence>
<sequence length="76" mass="8806">MRKRKELFCVCCPHCGSIVAKTSSTEYTENKCTCGRRVASWVEKGCIMVFDAECNESYEMAERLKLYHEKLMVEQS</sequence>
<evidence type="ECO:0000313" key="2">
    <source>
        <dbReference type="Proteomes" id="UP001451571"/>
    </source>
</evidence>
<dbReference type="RefSeq" id="WP_342756650.1">
    <property type="nucleotide sequence ID" value="NZ_CP146256.1"/>
</dbReference>
<reference evidence="1 2" key="1">
    <citation type="submission" date="2024-02" db="EMBL/GenBank/DDBJ databases">
        <title>Bacterial strain from lacustrine sediment.</title>
        <authorList>
            <person name="Petit C."/>
            <person name="Fadhlaoui K."/>
        </authorList>
    </citation>
    <scope>NUCLEOTIDE SEQUENCE [LARGE SCALE GENOMIC DNA]</scope>
    <source>
        <strain evidence="1 2">IPX-CK</strain>
    </source>
</reference>
<dbReference type="EMBL" id="CP146256">
    <property type="protein sequence ID" value="XAH73041.1"/>
    <property type="molecule type" value="Genomic_DNA"/>
</dbReference>
<name>A0ABZ3ES67_9FIRM</name>
<protein>
    <submittedName>
        <fullName evidence="1">Uncharacterized protein</fullName>
    </submittedName>
</protein>
<keyword evidence="2" id="KW-1185">Reference proteome</keyword>